<gene>
    <name evidence="2" type="ORF">TRN7648_00671</name>
</gene>
<accession>A0A0P1G2I9</accession>
<name>A0A0P1G2I9_9RHOB</name>
<proteinExistence type="predicted"/>
<dbReference type="RefSeq" id="WP_058246185.1">
    <property type="nucleotide sequence ID" value="NZ_CYSE01000001.1"/>
</dbReference>
<keyword evidence="1" id="KW-0732">Signal</keyword>
<evidence type="ECO:0000256" key="1">
    <source>
        <dbReference type="SAM" id="SignalP"/>
    </source>
</evidence>
<protein>
    <submittedName>
        <fullName evidence="2">Uncharacterized protein</fullName>
    </submittedName>
</protein>
<organism evidence="2 3">
    <name type="scientific">Tropicibacter naphthalenivorans</name>
    <dbReference type="NCBI Taxonomy" id="441103"/>
    <lineage>
        <taxon>Bacteria</taxon>
        <taxon>Pseudomonadati</taxon>
        <taxon>Pseudomonadota</taxon>
        <taxon>Alphaproteobacteria</taxon>
        <taxon>Rhodobacterales</taxon>
        <taxon>Roseobacteraceae</taxon>
        <taxon>Tropicibacter</taxon>
    </lineage>
</organism>
<reference evidence="2 3" key="1">
    <citation type="submission" date="2015-09" db="EMBL/GenBank/DDBJ databases">
        <authorList>
            <consortium name="Swine Surveillance"/>
        </authorList>
    </citation>
    <scope>NUCLEOTIDE SEQUENCE [LARGE SCALE GENOMIC DNA]</scope>
    <source>
        <strain evidence="2 3">CECT 7648</strain>
    </source>
</reference>
<dbReference type="Proteomes" id="UP000054935">
    <property type="component" value="Unassembled WGS sequence"/>
</dbReference>
<feature type="chain" id="PRO_5006063008" evidence="1">
    <location>
        <begin position="20"/>
        <end position="112"/>
    </location>
</feature>
<keyword evidence="3" id="KW-1185">Reference proteome</keyword>
<dbReference type="EMBL" id="CYSE01000001">
    <property type="protein sequence ID" value="CUH75878.1"/>
    <property type="molecule type" value="Genomic_DNA"/>
</dbReference>
<dbReference type="AlphaFoldDB" id="A0A0P1G2I9"/>
<dbReference type="OrthoDB" id="7727934at2"/>
<evidence type="ECO:0000313" key="3">
    <source>
        <dbReference type="Proteomes" id="UP000054935"/>
    </source>
</evidence>
<evidence type="ECO:0000313" key="2">
    <source>
        <dbReference type="EMBL" id="CUH75878.1"/>
    </source>
</evidence>
<feature type="signal peptide" evidence="1">
    <location>
        <begin position="1"/>
        <end position="19"/>
    </location>
</feature>
<dbReference type="STRING" id="441103.TRN7648_00671"/>
<sequence>MRLSCLALIALVLPAAALADGPYGNAPGCADGPAQDGAVLFHPGERIEFAETSCPITGVLQVGAGAMVLTLACSGEGETWEAYYMIETTAEGGFAVYPEDRPEDRTELSQCK</sequence>